<feature type="transmembrane region" description="Helical" evidence="1">
    <location>
        <begin position="588"/>
        <end position="607"/>
    </location>
</feature>
<feature type="transmembrane region" description="Helical" evidence="1">
    <location>
        <begin position="1093"/>
        <end position="1123"/>
    </location>
</feature>
<dbReference type="SUPFAM" id="SSF82866">
    <property type="entry name" value="Multidrug efflux transporter AcrB transmembrane domain"/>
    <property type="match status" value="2"/>
</dbReference>
<feature type="transmembrane region" description="Helical" evidence="1">
    <location>
        <begin position="987"/>
        <end position="1009"/>
    </location>
</feature>
<dbReference type="SUPFAM" id="SSF82693">
    <property type="entry name" value="Multidrug efflux transporter AcrB pore domain, PN1, PN2, PC1 and PC2 subdomains"/>
    <property type="match status" value="3"/>
</dbReference>
<feature type="transmembrane region" description="Helical" evidence="1">
    <location>
        <begin position="473"/>
        <end position="495"/>
    </location>
</feature>
<evidence type="ECO:0000256" key="1">
    <source>
        <dbReference type="SAM" id="Phobius"/>
    </source>
</evidence>
<feature type="transmembrane region" description="Helical" evidence="1">
    <location>
        <begin position="372"/>
        <end position="393"/>
    </location>
</feature>
<organism evidence="2">
    <name type="scientific">Roseihalotalea indica</name>
    <dbReference type="NCBI Taxonomy" id="2867963"/>
    <lineage>
        <taxon>Bacteria</taxon>
        <taxon>Pseudomonadati</taxon>
        <taxon>Bacteroidota</taxon>
        <taxon>Cytophagia</taxon>
        <taxon>Cytophagales</taxon>
        <taxon>Catalimonadaceae</taxon>
        <taxon>Roseihalotalea</taxon>
    </lineage>
</organism>
<feature type="transmembrane region" description="Helical" evidence="1">
    <location>
        <begin position="515"/>
        <end position="535"/>
    </location>
</feature>
<accession>A0AA49GK19</accession>
<keyword evidence="1" id="KW-1133">Transmembrane helix</keyword>
<dbReference type="EMBL" id="CP120682">
    <property type="protein sequence ID" value="WKN36290.1"/>
    <property type="molecule type" value="Genomic_DNA"/>
</dbReference>
<keyword evidence="1" id="KW-0812">Transmembrane</keyword>
<dbReference type="Gene3D" id="3.30.70.1440">
    <property type="entry name" value="Multidrug efflux transporter AcrB pore domain"/>
    <property type="match status" value="1"/>
</dbReference>
<dbReference type="Gene3D" id="3.30.70.1430">
    <property type="entry name" value="Multidrug efflux transporter AcrB pore domain"/>
    <property type="match status" value="2"/>
</dbReference>
<dbReference type="InterPro" id="IPR001036">
    <property type="entry name" value="Acrflvin-R"/>
</dbReference>
<feature type="transmembrane region" description="Helical" evidence="1">
    <location>
        <begin position="442"/>
        <end position="467"/>
    </location>
</feature>
<dbReference type="PRINTS" id="PR00702">
    <property type="entry name" value="ACRIFLAVINRP"/>
</dbReference>
<name>A0AA49GK19_9BACT</name>
<dbReference type="SUPFAM" id="SSF82714">
    <property type="entry name" value="Multidrug efflux transporter AcrB TolC docking domain, DN and DC subdomains"/>
    <property type="match status" value="2"/>
</dbReference>
<feature type="transmembrane region" description="Helical" evidence="1">
    <location>
        <begin position="541"/>
        <end position="567"/>
    </location>
</feature>
<feature type="transmembrane region" description="Helical" evidence="1">
    <location>
        <begin position="1051"/>
        <end position="1073"/>
    </location>
</feature>
<dbReference type="GO" id="GO:0042910">
    <property type="term" value="F:xenobiotic transmembrane transporter activity"/>
    <property type="evidence" value="ECO:0007669"/>
    <property type="project" value="TreeGrafter"/>
</dbReference>
<dbReference type="PANTHER" id="PTHR32063">
    <property type="match status" value="1"/>
</dbReference>
<reference evidence="2" key="2">
    <citation type="journal article" date="2024" name="Antonie Van Leeuwenhoek">
        <title>Roseihalotalea indica gen. nov., sp. nov., a halophilic Bacteroidetes from mesopelagic Southwest Indian Ocean with higher carbohydrate metabolic potential.</title>
        <authorList>
            <person name="Chen B."/>
            <person name="Zhang M."/>
            <person name="Lin D."/>
            <person name="Ye J."/>
            <person name="Tang K."/>
        </authorList>
    </citation>
    <scope>NUCLEOTIDE SEQUENCE</scope>
    <source>
        <strain evidence="2">TK19036</strain>
    </source>
</reference>
<reference evidence="2" key="1">
    <citation type="journal article" date="2023" name="Comput. Struct. Biotechnol. J.">
        <title>Discovery of a novel marine Bacteroidetes with a rich repertoire of carbohydrate-active enzymes.</title>
        <authorList>
            <person name="Chen B."/>
            <person name="Liu G."/>
            <person name="Chen Q."/>
            <person name="Wang H."/>
            <person name="Liu L."/>
            <person name="Tang K."/>
        </authorList>
    </citation>
    <scope>NUCLEOTIDE SEQUENCE</scope>
    <source>
        <strain evidence="2">TK19036</strain>
    </source>
</reference>
<feature type="transmembrane region" description="Helical" evidence="1">
    <location>
        <begin position="961"/>
        <end position="981"/>
    </location>
</feature>
<dbReference type="Gene3D" id="3.30.2090.10">
    <property type="entry name" value="Multidrug efflux transporter AcrB TolC docking domain, DN and DC subdomains"/>
    <property type="match status" value="2"/>
</dbReference>
<sequence length="1140" mass="127681">MATNDTPKQITRHFGLSSASVNNRTSVIILTFIIAVLGITSYLTMPKENFPEVVIPTIYVGTPYPGNSPVDIENLITRPIEKEIKGVSGVDDIKSTSVQDYSTIVVEFNPDMDISRALQDVKDAVDQAKSELPTDLDQDPNVFEVNLQDLPFMYINISGDYSLDELKTYGEYLQDEIEAMSEVQEANISGTLEREIRIDADLYKMDAREVTFSDIQSAVAAENVTISGGNIKANNFRRSLRVIGEFTEVSQLEDVIIKNEDNDIVYLRDVAEVRDTYEEATSYSRNNGDPVVTLAVVKRKGENVLDASDKIKELLEEAQESRFPEGLSIIITNDQSKYTRLQLSNLENSIIMGVILVILVLMFFLNLRNALFVGIAIPMSMFLSFMLLSFFGITINLMVLFALILALGMLVDNGIVVVENIYRLMQEGYPAAKAAKEGVGEVAWPIITSTATTLAAFLPLAFWQGLIGEFMRYLPITLIIVLSSSLFVALVINPVLTTMFMKVKSEMGRRRKIRLMRIAIGIAVVAVIFYIFQIFTVANLLMLTALLIPFNVYLLTPAIQWFQDYFLVRLEHFYTRTVRYALRGKNPYFFFLGTFALLIFSIMLVGAKQPKVEFFPTSDPDYFNVFVELPIGTDIETTNETTKRIEGNIFNTLEPNKEIVEAVITQVGENTNDPQEGVSPGETPNKSRITVSFIDYQLRNEISTTEVMEDVREAISSYPGVQVTVSAPPAGPPVGKAINIEISAEDYPGLIAFSERLTAEIKNSSIQGIEELKSDLETDKPELLVNIDRDKARRFGLSTSTIATELRTALFGNEISKYKDGEDDYPIQLRLKDEYRYNVDALINQKITFRDKFGNLRQIPISAVADLGYSSTYGSVKRKDLDRVITLSSNVVEGYNATEVNNQLKELIDDFDIPEGYEVKFTGEQQEQEESGQFLMRALFIAVMTIFLIIVAQFNSIATPFIIMLSVLFSTIGVFLGLVIFDMSFVIIMTGIGIISLAGVVVNNAIVLIDYTNLIRERHRAERGLTEDEMLPYHEIVTSIVEGGKTRLRPVLLTAITTVLGLIPLAIGLNINFETMLSDFDPQIYYGGFNADFWGPMAWTVIFGLIFATFLTLVVVPVMYLIVDKIKMRAFNKRKMASAK</sequence>
<protein>
    <submittedName>
        <fullName evidence="2">Efflux RND transporter permease subunit</fullName>
    </submittedName>
</protein>
<feature type="transmembrane region" description="Helical" evidence="1">
    <location>
        <begin position="27"/>
        <end position="45"/>
    </location>
</feature>
<evidence type="ECO:0000313" key="2">
    <source>
        <dbReference type="EMBL" id="WKN36290.1"/>
    </source>
</evidence>
<dbReference type="Pfam" id="PF00873">
    <property type="entry name" value="ACR_tran"/>
    <property type="match status" value="1"/>
</dbReference>
<dbReference type="InterPro" id="IPR027463">
    <property type="entry name" value="AcrB_DN_DC_subdom"/>
</dbReference>
<feature type="transmembrane region" description="Helical" evidence="1">
    <location>
        <begin position="346"/>
        <end position="365"/>
    </location>
</feature>
<dbReference type="GO" id="GO:0005886">
    <property type="term" value="C:plasma membrane"/>
    <property type="evidence" value="ECO:0007669"/>
    <property type="project" value="TreeGrafter"/>
</dbReference>
<proteinExistence type="predicted"/>
<dbReference type="PANTHER" id="PTHR32063:SF33">
    <property type="entry name" value="RND SUPERFAMILY EFFLUX PUMP PERMEASE COMPONENT"/>
    <property type="match status" value="1"/>
</dbReference>
<feature type="transmembrane region" description="Helical" evidence="1">
    <location>
        <begin position="399"/>
        <end position="422"/>
    </location>
</feature>
<dbReference type="Gene3D" id="3.30.70.1320">
    <property type="entry name" value="Multidrug efflux transporter AcrB pore domain like"/>
    <property type="match status" value="1"/>
</dbReference>
<dbReference type="AlphaFoldDB" id="A0AA49GK19"/>
<keyword evidence="1" id="KW-0472">Membrane</keyword>
<gene>
    <name evidence="2" type="ORF">K4G66_28410</name>
</gene>
<dbReference type="Gene3D" id="1.20.1640.10">
    <property type="entry name" value="Multidrug efflux transporter AcrB transmembrane domain"/>
    <property type="match status" value="2"/>
</dbReference>
<feature type="transmembrane region" description="Helical" evidence="1">
    <location>
        <begin position="934"/>
        <end position="954"/>
    </location>
</feature>